<keyword evidence="3" id="KW-1185">Reference proteome</keyword>
<protein>
    <submittedName>
        <fullName evidence="2">Ca2+/Na+ antiporter</fullName>
    </submittedName>
</protein>
<accession>A0AAE3ZI53</accession>
<reference evidence="2" key="1">
    <citation type="submission" date="2023-07" db="EMBL/GenBank/DDBJ databases">
        <title>Sequencing the genomes of 1000 actinobacteria strains.</title>
        <authorList>
            <person name="Klenk H.-P."/>
        </authorList>
    </citation>
    <scope>NUCLEOTIDE SEQUENCE</scope>
    <source>
        <strain evidence="2">DSM 45977</strain>
    </source>
</reference>
<sequence length="132" mass="13688">MMASLEFALGIALLVYSAEKLIGNLVGVSSRWVVSLFLVAVLFTGIEFDDLAYGIVLNVEELQHAALGTVIGTTIAIMGIVLALATTSSNPSPPRLLPATTSRVIAGVLGRSSGRWGFASPRASSSEVVGRG</sequence>
<comment type="caution">
    <text evidence="2">The sequence shown here is derived from an EMBL/GenBank/DDBJ whole genome shotgun (WGS) entry which is preliminary data.</text>
</comment>
<dbReference type="Proteomes" id="UP001180845">
    <property type="component" value="Unassembled WGS sequence"/>
</dbReference>
<evidence type="ECO:0000313" key="2">
    <source>
        <dbReference type="EMBL" id="MDR7304575.1"/>
    </source>
</evidence>
<evidence type="ECO:0000256" key="1">
    <source>
        <dbReference type="SAM" id="Phobius"/>
    </source>
</evidence>
<gene>
    <name evidence="2" type="ORF">JOF55_004819</name>
</gene>
<keyword evidence="1" id="KW-1133">Transmembrane helix</keyword>
<feature type="transmembrane region" description="Helical" evidence="1">
    <location>
        <begin position="65"/>
        <end position="85"/>
    </location>
</feature>
<organism evidence="2 3">
    <name type="scientific">Haloactinomyces albus</name>
    <dbReference type="NCBI Taxonomy" id="1352928"/>
    <lineage>
        <taxon>Bacteria</taxon>
        <taxon>Bacillati</taxon>
        <taxon>Actinomycetota</taxon>
        <taxon>Actinomycetes</taxon>
        <taxon>Actinopolysporales</taxon>
        <taxon>Actinopolysporaceae</taxon>
        <taxon>Haloactinomyces</taxon>
    </lineage>
</organism>
<dbReference type="AlphaFoldDB" id="A0AAE3ZI53"/>
<keyword evidence="1" id="KW-0812">Transmembrane</keyword>
<name>A0AAE3ZI53_9ACTN</name>
<evidence type="ECO:0000313" key="3">
    <source>
        <dbReference type="Proteomes" id="UP001180845"/>
    </source>
</evidence>
<dbReference type="RefSeq" id="WP_310278854.1">
    <property type="nucleotide sequence ID" value="NZ_JAVDXW010000002.1"/>
</dbReference>
<proteinExistence type="predicted"/>
<keyword evidence="1" id="KW-0472">Membrane</keyword>
<dbReference type="EMBL" id="JAVDXW010000002">
    <property type="protein sequence ID" value="MDR7304575.1"/>
    <property type="molecule type" value="Genomic_DNA"/>
</dbReference>